<evidence type="ECO:0000256" key="10">
    <source>
        <dbReference type="ARBA" id="ARBA00023136"/>
    </source>
</evidence>
<sequence length="841" mass="96465">MFKQTVAELAETLDHNSRNWRGIGIAILVIIVLSSIIAAAVFFISPELRGIGKHVKKEKLLLDEIIQGVFSTRGFNGSWISDNELMYSDHKGNLVILNVDNEKQKPNILVKSSILQTHFAQKFSLSANRKYLLIVNEIKKAIEEVETIYLLVMSPFRYFVTLITRNTNYSEFATKLILFRAVSQLTTDPKIAFDDLQYASWGPKGTQLVFVHRQNIYYKPNATATAIKIASSSDETVIYNGIPDWLYEEEILSASNAIWWSPNGTRICFASFNDSQVDLMSLTVYGRYEDPTNLYPSIEQIHYPKPGRQNPSVKLWVYTVNDYRSSSVQLIPPNTIKDTDHYFTTVQWLNDDDISVYWLNRIQNYSVVTICSLSNSWNCNFEMTSKTNGWVEPYEPPMFTEDKKYYFLRIPSFQKNKNDYFRHIAKISVKNSDGSFEMLTSGAFDTTEVLVFNPTTNTLYYISTLPSKSGERHLFSVDIRTKQVKCLSCVDEDCRFNTAKFSEKAKYFVFECLGPQIPKIELRRSEDNEFLSKKLMECFAVMNLQSNYVVKEKLANKVLPTSRTLIVPLQGGFSSDYMSDASVKLFIPPTLREDDTTKYPLLIHVYGGPGSQQVNERFTINWGFYLSSRKNIIYGMIDGRGSGYKGDKMLHSIYRKLGTFEVEDQITVTQYLSDTLEFVDKKRIAIWGWSYGGYVAALALANKNSLFSCGISVAPVTSWLYYDSAYTERYMGFPTVEDNFVNYQEADVLHKTSNLKEKKFLLIHGTADDNVHLQQSMMLIKSLTRTGVLFQQQIYPDENHALIGVTRHLYETMESFLNDCFDLDMIYDDVGLRRSRFAAKG</sequence>
<keyword evidence="10 14" id="KW-0472">Membrane</keyword>
<dbReference type="SUPFAM" id="SSF53474">
    <property type="entry name" value="alpha/beta-Hydrolases"/>
    <property type="match status" value="1"/>
</dbReference>
<dbReference type="AlphaFoldDB" id="A0A443SRE6"/>
<dbReference type="PANTHER" id="PTHR11731">
    <property type="entry name" value="PROTEASE FAMILY S9B,C DIPEPTIDYL-PEPTIDASE IV-RELATED"/>
    <property type="match status" value="1"/>
</dbReference>
<keyword evidence="8" id="KW-0735">Signal-anchor</keyword>
<dbReference type="EMBL" id="NCKV01000651">
    <property type="protein sequence ID" value="RWS30079.1"/>
    <property type="molecule type" value="Genomic_DNA"/>
</dbReference>
<feature type="domain" description="Peptidase S9 prolyl oligopeptidase catalytic" evidence="15">
    <location>
        <begin position="620"/>
        <end position="822"/>
    </location>
</feature>
<dbReference type="GO" id="GO:0006508">
    <property type="term" value="P:proteolysis"/>
    <property type="evidence" value="ECO:0007669"/>
    <property type="project" value="UniProtKB-KW"/>
</dbReference>
<evidence type="ECO:0000259" key="16">
    <source>
        <dbReference type="Pfam" id="PF00930"/>
    </source>
</evidence>
<protein>
    <recommendedName>
        <fullName evidence="13">Venom dipeptidyl peptidase 4</fullName>
    </recommendedName>
</protein>
<dbReference type="GO" id="GO:0008239">
    <property type="term" value="F:dipeptidyl-peptidase activity"/>
    <property type="evidence" value="ECO:0007669"/>
    <property type="project" value="TreeGrafter"/>
</dbReference>
<dbReference type="GO" id="GO:0012505">
    <property type="term" value="C:endomembrane system"/>
    <property type="evidence" value="ECO:0007669"/>
    <property type="project" value="UniProtKB-SubCell"/>
</dbReference>
<keyword evidence="5 14" id="KW-0812">Transmembrane</keyword>
<dbReference type="GO" id="GO:0008236">
    <property type="term" value="F:serine-type peptidase activity"/>
    <property type="evidence" value="ECO:0007669"/>
    <property type="project" value="UniProtKB-KW"/>
</dbReference>
<evidence type="ECO:0000256" key="9">
    <source>
        <dbReference type="ARBA" id="ARBA00022989"/>
    </source>
</evidence>
<evidence type="ECO:0000256" key="5">
    <source>
        <dbReference type="ARBA" id="ARBA00022692"/>
    </source>
</evidence>
<gene>
    <name evidence="17" type="ORF">B4U80_03907</name>
</gene>
<keyword evidence="9 14" id="KW-1133">Transmembrane helix</keyword>
<keyword evidence="7" id="KW-0720">Serine protease</keyword>
<evidence type="ECO:0000259" key="15">
    <source>
        <dbReference type="Pfam" id="PF00326"/>
    </source>
</evidence>
<dbReference type="Pfam" id="PF00930">
    <property type="entry name" value="DPPIV_N"/>
    <property type="match status" value="1"/>
</dbReference>
<dbReference type="Pfam" id="PF00326">
    <property type="entry name" value="Peptidase_S9"/>
    <property type="match status" value="1"/>
</dbReference>
<dbReference type="InterPro" id="IPR029058">
    <property type="entry name" value="AB_hydrolase_fold"/>
</dbReference>
<evidence type="ECO:0000256" key="11">
    <source>
        <dbReference type="ARBA" id="ARBA00023180"/>
    </source>
</evidence>
<evidence type="ECO:0000256" key="6">
    <source>
        <dbReference type="ARBA" id="ARBA00022801"/>
    </source>
</evidence>
<keyword evidence="11" id="KW-0325">Glycoprotein</keyword>
<dbReference type="OrthoDB" id="16520at2759"/>
<evidence type="ECO:0000256" key="7">
    <source>
        <dbReference type="ARBA" id="ARBA00022825"/>
    </source>
</evidence>
<comment type="subcellular location">
    <subcellularLocation>
        <location evidence="12">Endomembrane system</location>
        <topology evidence="12">Single-pass membrane protein</topology>
    </subcellularLocation>
    <subcellularLocation>
        <location evidence="1">Membrane</location>
        <topology evidence="1">Single-pass type II membrane protein</topology>
    </subcellularLocation>
</comment>
<dbReference type="InterPro" id="IPR001375">
    <property type="entry name" value="Peptidase_S9_cat"/>
</dbReference>
<evidence type="ECO:0000256" key="8">
    <source>
        <dbReference type="ARBA" id="ARBA00022968"/>
    </source>
</evidence>
<organism evidence="17 18">
    <name type="scientific">Leptotrombidium deliense</name>
    <dbReference type="NCBI Taxonomy" id="299467"/>
    <lineage>
        <taxon>Eukaryota</taxon>
        <taxon>Metazoa</taxon>
        <taxon>Ecdysozoa</taxon>
        <taxon>Arthropoda</taxon>
        <taxon>Chelicerata</taxon>
        <taxon>Arachnida</taxon>
        <taxon>Acari</taxon>
        <taxon>Acariformes</taxon>
        <taxon>Trombidiformes</taxon>
        <taxon>Prostigmata</taxon>
        <taxon>Anystina</taxon>
        <taxon>Parasitengona</taxon>
        <taxon>Trombiculoidea</taxon>
        <taxon>Trombiculidae</taxon>
        <taxon>Leptotrombidium</taxon>
    </lineage>
</organism>
<dbReference type="SUPFAM" id="SSF82171">
    <property type="entry name" value="DPP6 N-terminal domain-like"/>
    <property type="match status" value="1"/>
</dbReference>
<evidence type="ECO:0000256" key="3">
    <source>
        <dbReference type="ARBA" id="ARBA00022438"/>
    </source>
</evidence>
<evidence type="ECO:0000313" key="18">
    <source>
        <dbReference type="Proteomes" id="UP000288716"/>
    </source>
</evidence>
<dbReference type="InterPro" id="IPR002469">
    <property type="entry name" value="Peptidase_S9B_N"/>
</dbReference>
<dbReference type="Gene3D" id="3.40.50.1820">
    <property type="entry name" value="alpha/beta hydrolase"/>
    <property type="match status" value="1"/>
</dbReference>
<evidence type="ECO:0000256" key="1">
    <source>
        <dbReference type="ARBA" id="ARBA00004606"/>
    </source>
</evidence>
<evidence type="ECO:0000256" key="4">
    <source>
        <dbReference type="ARBA" id="ARBA00022670"/>
    </source>
</evidence>
<accession>A0A443SRE6</accession>
<keyword evidence="4" id="KW-0645">Protease</keyword>
<dbReference type="PANTHER" id="PTHR11731:SF200">
    <property type="entry name" value="DIPEPTIDYL PEPTIDASE 10, ISOFORM B"/>
    <property type="match status" value="1"/>
</dbReference>
<dbReference type="VEuPathDB" id="VectorBase:LDEU001961"/>
<keyword evidence="3" id="KW-0031">Aminopeptidase</keyword>
<evidence type="ECO:0000256" key="14">
    <source>
        <dbReference type="SAM" id="Phobius"/>
    </source>
</evidence>
<dbReference type="STRING" id="299467.A0A443SRE6"/>
<feature type="transmembrane region" description="Helical" evidence="14">
    <location>
        <begin position="20"/>
        <end position="44"/>
    </location>
</feature>
<keyword evidence="18" id="KW-1185">Reference proteome</keyword>
<proteinExistence type="inferred from homology"/>
<dbReference type="InterPro" id="IPR050278">
    <property type="entry name" value="Serine_Prot_S9B/DPPIV"/>
</dbReference>
<reference evidence="17 18" key="1">
    <citation type="journal article" date="2018" name="Gigascience">
        <title>Genomes of trombidid mites reveal novel predicted allergens and laterally-transferred genes associated with secondary metabolism.</title>
        <authorList>
            <person name="Dong X."/>
            <person name="Chaisiri K."/>
            <person name="Xia D."/>
            <person name="Armstrong S.D."/>
            <person name="Fang Y."/>
            <person name="Donnelly M.J."/>
            <person name="Kadowaki T."/>
            <person name="McGarry J.W."/>
            <person name="Darby A.C."/>
            <person name="Makepeace B.L."/>
        </authorList>
    </citation>
    <scope>NUCLEOTIDE SEQUENCE [LARGE SCALE GENOMIC DNA]</scope>
    <source>
        <strain evidence="17">UoL-UT</strain>
    </source>
</reference>
<comment type="similarity">
    <text evidence="2">Belongs to the peptidase S9B family. DPPIV subfamily.</text>
</comment>
<evidence type="ECO:0000256" key="12">
    <source>
        <dbReference type="ARBA" id="ARBA00037847"/>
    </source>
</evidence>
<dbReference type="Proteomes" id="UP000288716">
    <property type="component" value="Unassembled WGS sequence"/>
</dbReference>
<dbReference type="FunFam" id="3.40.50.1820:FF:000003">
    <property type="entry name" value="Dipeptidyl peptidase 4"/>
    <property type="match status" value="1"/>
</dbReference>
<evidence type="ECO:0000313" key="17">
    <source>
        <dbReference type="EMBL" id="RWS30079.1"/>
    </source>
</evidence>
<comment type="caution">
    <text evidence="17">The sequence shown here is derived from an EMBL/GenBank/DDBJ whole genome shotgun (WGS) entry which is preliminary data.</text>
</comment>
<dbReference type="GO" id="GO:0004177">
    <property type="term" value="F:aminopeptidase activity"/>
    <property type="evidence" value="ECO:0007669"/>
    <property type="project" value="UniProtKB-KW"/>
</dbReference>
<dbReference type="GO" id="GO:0005886">
    <property type="term" value="C:plasma membrane"/>
    <property type="evidence" value="ECO:0007669"/>
    <property type="project" value="TreeGrafter"/>
</dbReference>
<name>A0A443SRE6_9ACAR</name>
<evidence type="ECO:0000256" key="13">
    <source>
        <dbReference type="ARBA" id="ARBA00072929"/>
    </source>
</evidence>
<dbReference type="Gene3D" id="2.140.10.30">
    <property type="entry name" value="Dipeptidylpeptidase IV, N-terminal domain"/>
    <property type="match status" value="1"/>
</dbReference>
<evidence type="ECO:0000256" key="2">
    <source>
        <dbReference type="ARBA" id="ARBA00010036"/>
    </source>
</evidence>
<keyword evidence="6" id="KW-0378">Hydrolase</keyword>
<feature type="domain" description="Dipeptidylpeptidase IV N-terminal" evidence="16">
    <location>
        <begin position="184"/>
        <end position="518"/>
    </location>
</feature>